<dbReference type="AlphaFoldDB" id="A0A1I3CMA5"/>
<accession>A0A1I3CMA5</accession>
<dbReference type="EMBL" id="FOQO01000001">
    <property type="protein sequence ID" value="SFH75456.1"/>
    <property type="molecule type" value="Genomic_DNA"/>
</dbReference>
<dbReference type="Proteomes" id="UP000198670">
    <property type="component" value="Unassembled WGS sequence"/>
</dbReference>
<proteinExistence type="predicted"/>
<evidence type="ECO:0000313" key="3">
    <source>
        <dbReference type="Proteomes" id="UP000198670"/>
    </source>
</evidence>
<keyword evidence="3" id="KW-1185">Reference proteome</keyword>
<evidence type="ECO:0000313" key="2">
    <source>
        <dbReference type="EMBL" id="SFH75456.1"/>
    </source>
</evidence>
<organism evidence="2 3">
    <name type="scientific">Parapedobacter indicus</name>
    <dbReference type="NCBI Taxonomy" id="1477437"/>
    <lineage>
        <taxon>Bacteria</taxon>
        <taxon>Pseudomonadati</taxon>
        <taxon>Bacteroidota</taxon>
        <taxon>Sphingobacteriia</taxon>
        <taxon>Sphingobacteriales</taxon>
        <taxon>Sphingobacteriaceae</taxon>
        <taxon>Parapedobacter</taxon>
    </lineage>
</organism>
<feature type="signal peptide" evidence="1">
    <location>
        <begin position="1"/>
        <end position="30"/>
    </location>
</feature>
<dbReference type="RefSeq" id="WP_177194991.1">
    <property type="nucleotide sequence ID" value="NZ_FOQO01000001.1"/>
</dbReference>
<dbReference type="STRING" id="1477437.SAMN05444682_10194"/>
<name>A0A1I3CMA5_9SPHI</name>
<reference evidence="2 3" key="1">
    <citation type="submission" date="2016-10" db="EMBL/GenBank/DDBJ databases">
        <authorList>
            <person name="de Groot N.N."/>
        </authorList>
    </citation>
    <scope>NUCLEOTIDE SEQUENCE [LARGE SCALE GENOMIC DNA]</scope>
    <source>
        <strain evidence="2 3">RK1</strain>
    </source>
</reference>
<sequence>MKKITNFTPAIAFALLLSAALMVGIPPVQPVAKATVYAKDKEKDPEEPKRIFDRRIAWGPMPEAAATWNHVLARYGE</sequence>
<feature type="chain" id="PRO_5011641389" evidence="1">
    <location>
        <begin position="31"/>
        <end position="77"/>
    </location>
</feature>
<keyword evidence="1" id="KW-0732">Signal</keyword>
<evidence type="ECO:0000256" key="1">
    <source>
        <dbReference type="SAM" id="SignalP"/>
    </source>
</evidence>
<protein>
    <submittedName>
        <fullName evidence="2">Uncharacterized protein</fullName>
    </submittedName>
</protein>
<gene>
    <name evidence="2" type="ORF">SAMN05444682_10194</name>
</gene>